<dbReference type="PANTHER" id="PTHR34822">
    <property type="entry name" value="GRPB DOMAIN PROTEIN (AFU_ORTHOLOGUE AFUA_1G01530)"/>
    <property type="match status" value="1"/>
</dbReference>
<reference evidence="1 2" key="1">
    <citation type="submission" date="2021-06" db="EMBL/GenBank/DDBJ databases">
        <authorList>
            <person name="Sun Q."/>
            <person name="Li D."/>
        </authorList>
    </citation>
    <scope>NUCLEOTIDE SEQUENCE [LARGE SCALE GENOMIC DNA]</scope>
    <source>
        <strain evidence="1 2">MSJ-40</strain>
    </source>
</reference>
<accession>A0ABS6E8G7</accession>
<sequence length="177" mass="20982">MPESTKVVEVLPYDDNWKQEFEKIRDMLKSYIGDLIVRIEHVGSTSVEGLSAKPIIDVDVVIESYDVLPQIIEKLELEGYIYEGNLGIEGREAFRRKYDDGMMKYHLYVCPKDGKGYLEHIAFRDYLRNNEDARKEYSRLKKQLAIEYRYDIDNYCDKKTDFIRNILTKTLYKDDIK</sequence>
<dbReference type="InterPro" id="IPR007344">
    <property type="entry name" value="GrpB/CoaE"/>
</dbReference>
<name>A0ABS6E8G7_9FIRM</name>
<protein>
    <submittedName>
        <fullName evidence="1">GrpB family protein</fullName>
    </submittedName>
</protein>
<dbReference type="Proteomes" id="UP000749471">
    <property type="component" value="Unassembled WGS sequence"/>
</dbReference>
<dbReference type="RefSeq" id="WP_216520899.1">
    <property type="nucleotide sequence ID" value="NZ_JAHLPM010000012.1"/>
</dbReference>
<proteinExistence type="predicted"/>
<evidence type="ECO:0000313" key="1">
    <source>
        <dbReference type="EMBL" id="MBU5439201.1"/>
    </source>
</evidence>
<evidence type="ECO:0000313" key="2">
    <source>
        <dbReference type="Proteomes" id="UP000749471"/>
    </source>
</evidence>
<comment type="caution">
    <text evidence="1">The sequence shown here is derived from an EMBL/GenBank/DDBJ whole genome shotgun (WGS) entry which is preliminary data.</text>
</comment>
<gene>
    <name evidence="1" type="ORF">KQI42_14355</name>
</gene>
<dbReference type="Pfam" id="PF04229">
    <property type="entry name" value="GrpB"/>
    <property type="match status" value="1"/>
</dbReference>
<keyword evidence="2" id="KW-1185">Reference proteome</keyword>
<dbReference type="EMBL" id="JAHLPM010000012">
    <property type="protein sequence ID" value="MBU5439201.1"/>
    <property type="molecule type" value="Genomic_DNA"/>
</dbReference>
<organism evidence="1 2">
    <name type="scientific">Tissierella simiarum</name>
    <dbReference type="NCBI Taxonomy" id="2841534"/>
    <lineage>
        <taxon>Bacteria</taxon>
        <taxon>Bacillati</taxon>
        <taxon>Bacillota</taxon>
        <taxon>Tissierellia</taxon>
        <taxon>Tissierellales</taxon>
        <taxon>Tissierellaceae</taxon>
        <taxon>Tissierella</taxon>
    </lineage>
</organism>
<dbReference type="PANTHER" id="PTHR34822:SF1">
    <property type="entry name" value="GRPB FAMILY PROTEIN"/>
    <property type="match status" value="1"/>
</dbReference>